<evidence type="ECO:0008006" key="4">
    <source>
        <dbReference type="Google" id="ProtNLM"/>
    </source>
</evidence>
<evidence type="ECO:0000313" key="3">
    <source>
        <dbReference type="Proteomes" id="UP000078435"/>
    </source>
</evidence>
<dbReference type="GeneID" id="92810814"/>
<accession>A0A175VMC3</accession>
<proteinExistence type="predicted"/>
<dbReference type="AlphaFoldDB" id="A0A175VMC3"/>
<reference evidence="2 3" key="1">
    <citation type="submission" date="2016-02" db="EMBL/GenBank/DDBJ databases">
        <title>Draft genome sequence of Aeromonas trota strain 1999lcr isolated from cerebrospinal fluid (CSF).</title>
        <authorList>
            <person name="Dallagassa C.B."/>
            <person name="Prediger K.C."/>
            <person name="Weiss V.A."/>
            <person name="Assis F.E."/>
            <person name="Baura V."/>
            <person name="Cruz L.M."/>
            <person name="Souza E.M."/>
            <person name="Pedrosa F.O."/>
            <person name="Fadel-Picheth C.M."/>
        </authorList>
    </citation>
    <scope>NUCLEOTIDE SEQUENCE [LARGE SCALE GENOMIC DNA]</scope>
    <source>
        <strain evidence="2 3">1999lcr</strain>
    </source>
</reference>
<dbReference type="Proteomes" id="UP000078435">
    <property type="component" value="Unassembled WGS sequence"/>
</dbReference>
<dbReference type="EMBL" id="JMGO02000002">
    <property type="protein sequence ID" value="KXU81924.1"/>
    <property type="molecule type" value="Genomic_DNA"/>
</dbReference>
<feature type="chain" id="PRO_5008043105" description="Lipoprotein" evidence="1">
    <location>
        <begin position="18"/>
        <end position="127"/>
    </location>
</feature>
<dbReference type="PROSITE" id="PS51257">
    <property type="entry name" value="PROKAR_LIPOPROTEIN"/>
    <property type="match status" value="1"/>
</dbReference>
<gene>
    <name evidence="2" type="ORF">LCR_09605</name>
</gene>
<protein>
    <recommendedName>
        <fullName evidence="4">Lipoprotein</fullName>
    </recommendedName>
</protein>
<name>A0A175VMC3_AEREN</name>
<evidence type="ECO:0000256" key="1">
    <source>
        <dbReference type="SAM" id="SignalP"/>
    </source>
</evidence>
<evidence type="ECO:0000313" key="2">
    <source>
        <dbReference type="EMBL" id="KXU81924.1"/>
    </source>
</evidence>
<keyword evidence="1" id="KW-0732">Signal</keyword>
<dbReference type="RefSeq" id="WP_026457790.1">
    <property type="nucleotide sequence ID" value="NZ_AP027939.1"/>
</dbReference>
<feature type="signal peptide" evidence="1">
    <location>
        <begin position="1"/>
        <end position="17"/>
    </location>
</feature>
<comment type="caution">
    <text evidence="2">The sequence shown here is derived from an EMBL/GenBank/DDBJ whole genome shotgun (WGS) entry which is preliminary data.</text>
</comment>
<dbReference type="OrthoDB" id="5587540at2"/>
<sequence>MRLLPVTLLLLFPLLSACSGLPGQGYDGPEPLFLTHISEEGSKRFTFEAAPNDTLPRGLSAAQHQRLLEQREELQQDLLTETLARKQYCRDGYIVLSQNSWRLRGECNETATEADRGAFPNRGTWQD</sequence>
<organism evidence="2 3">
    <name type="scientific">Aeromonas enteropelogenes</name>
    <name type="common">Aeromonas trota</name>
    <dbReference type="NCBI Taxonomy" id="29489"/>
    <lineage>
        <taxon>Bacteria</taxon>
        <taxon>Pseudomonadati</taxon>
        <taxon>Pseudomonadota</taxon>
        <taxon>Gammaproteobacteria</taxon>
        <taxon>Aeromonadales</taxon>
        <taxon>Aeromonadaceae</taxon>
        <taxon>Aeromonas</taxon>
    </lineage>
</organism>